<organism evidence="4 5">
    <name type="scientific">Allacma fusca</name>
    <dbReference type="NCBI Taxonomy" id="39272"/>
    <lineage>
        <taxon>Eukaryota</taxon>
        <taxon>Metazoa</taxon>
        <taxon>Ecdysozoa</taxon>
        <taxon>Arthropoda</taxon>
        <taxon>Hexapoda</taxon>
        <taxon>Collembola</taxon>
        <taxon>Symphypleona</taxon>
        <taxon>Sminthuridae</taxon>
        <taxon>Allacma</taxon>
    </lineage>
</organism>
<protein>
    <recommendedName>
        <fullName evidence="2">Hydroxymethylbilane synthase</fullName>
    </recommendedName>
</protein>
<gene>
    <name evidence="4" type="ORF">AFUS01_LOCUS8479</name>
</gene>
<dbReference type="InterPro" id="IPR022418">
    <property type="entry name" value="Porphobilinogen_deaminase_C"/>
</dbReference>
<evidence type="ECO:0000256" key="2">
    <source>
        <dbReference type="ARBA" id="ARBA00033064"/>
    </source>
</evidence>
<accession>A0A8J2K3U8</accession>
<dbReference type="Proteomes" id="UP000708208">
    <property type="component" value="Unassembled WGS sequence"/>
</dbReference>
<comment type="pathway">
    <text evidence="1">Porphyrin-containing compound metabolism; protoporphyrin-IX biosynthesis; coproporphyrinogen-III from 5-aminolevulinate: step 2/4.</text>
</comment>
<feature type="non-terminal residue" evidence="4">
    <location>
        <position position="59"/>
    </location>
</feature>
<proteinExistence type="predicted"/>
<dbReference type="GO" id="GO:0006782">
    <property type="term" value="P:protoporphyrinogen IX biosynthetic process"/>
    <property type="evidence" value="ECO:0007669"/>
    <property type="project" value="UniProtKB-UniPathway"/>
</dbReference>
<dbReference type="InterPro" id="IPR000860">
    <property type="entry name" value="HemC"/>
</dbReference>
<dbReference type="InterPro" id="IPR022419">
    <property type="entry name" value="Porphobilin_deaminase_cofac_BS"/>
</dbReference>
<dbReference type="PANTHER" id="PTHR11557:SF0">
    <property type="entry name" value="PORPHOBILINOGEN DEAMINASE"/>
    <property type="match status" value="1"/>
</dbReference>
<reference evidence="4" key="1">
    <citation type="submission" date="2021-06" db="EMBL/GenBank/DDBJ databases">
        <authorList>
            <person name="Hodson N. C."/>
            <person name="Mongue J. A."/>
            <person name="Jaron S. K."/>
        </authorList>
    </citation>
    <scope>NUCLEOTIDE SEQUENCE</scope>
</reference>
<feature type="non-terminal residue" evidence="4">
    <location>
        <position position="1"/>
    </location>
</feature>
<evidence type="ECO:0000259" key="3">
    <source>
        <dbReference type="Pfam" id="PF03900"/>
    </source>
</evidence>
<dbReference type="UniPathway" id="UPA00251">
    <property type="reaction ID" value="UER00319"/>
</dbReference>
<dbReference type="EMBL" id="CAJVCH010058938">
    <property type="protein sequence ID" value="CAG7719138.1"/>
    <property type="molecule type" value="Genomic_DNA"/>
</dbReference>
<evidence type="ECO:0000313" key="4">
    <source>
        <dbReference type="EMBL" id="CAG7719138.1"/>
    </source>
</evidence>
<comment type="caution">
    <text evidence="4">The sequence shown here is derived from an EMBL/GenBank/DDBJ whole genome shotgun (WGS) entry which is preliminary data.</text>
</comment>
<keyword evidence="5" id="KW-1185">Reference proteome</keyword>
<dbReference type="PANTHER" id="PTHR11557">
    <property type="entry name" value="PORPHOBILINOGEN DEAMINASE"/>
    <property type="match status" value="1"/>
</dbReference>
<name>A0A8J2K3U8_9HEXA</name>
<sequence>CIAERTFLRTLEGGCSVPVAVSSNLRLVDGNNKLCLQGSVWSLDGSKSIINALLVNLNN</sequence>
<evidence type="ECO:0000313" key="5">
    <source>
        <dbReference type="Proteomes" id="UP000708208"/>
    </source>
</evidence>
<dbReference type="Pfam" id="PF03900">
    <property type="entry name" value="Porphobil_deamC"/>
    <property type="match status" value="1"/>
</dbReference>
<dbReference type="GO" id="GO:0004418">
    <property type="term" value="F:hydroxymethylbilane synthase activity"/>
    <property type="evidence" value="ECO:0007669"/>
    <property type="project" value="InterPro"/>
</dbReference>
<evidence type="ECO:0000256" key="1">
    <source>
        <dbReference type="ARBA" id="ARBA00004735"/>
    </source>
</evidence>
<dbReference type="AlphaFoldDB" id="A0A8J2K3U8"/>
<dbReference type="OrthoDB" id="564646at2759"/>
<dbReference type="PROSITE" id="PS00533">
    <property type="entry name" value="PORPHOBILINOGEN_DEAM"/>
    <property type="match status" value="1"/>
</dbReference>
<dbReference type="GO" id="GO:0005737">
    <property type="term" value="C:cytoplasm"/>
    <property type="evidence" value="ECO:0007669"/>
    <property type="project" value="TreeGrafter"/>
</dbReference>
<feature type="domain" description="Porphobilinogen deaminase C-terminal" evidence="3">
    <location>
        <begin position="1"/>
        <end position="52"/>
    </location>
</feature>